<evidence type="ECO:0000313" key="3">
    <source>
        <dbReference type="EMBL" id="MDI3235972.1"/>
    </source>
</evidence>
<reference evidence="3 4" key="1">
    <citation type="submission" date="2023-04" db="EMBL/GenBank/DDBJ databases">
        <title>Antarctic isolates genomes.</title>
        <authorList>
            <person name="Dimov S.G."/>
        </authorList>
    </citation>
    <scope>NUCLEOTIDE SEQUENCE [LARGE SCALE GENOMIC DNA]</scope>
    <source>
        <strain evidence="3 4">AL19</strain>
    </source>
</reference>
<feature type="chain" id="PRO_5045096302" evidence="2">
    <location>
        <begin position="23"/>
        <end position="934"/>
    </location>
</feature>
<evidence type="ECO:0000256" key="1">
    <source>
        <dbReference type="SAM" id="MobiDB-lite"/>
    </source>
</evidence>
<sequence>MKLKKISLFILAILLVSTSSVAEANTVSVGDNDKNAVNIQDVEFVEGSGVKSLMSSTISRAKGKVPIHSWSELEGKMITSDSGKVVKLIDANHNGEVIVTESKQPTVFATYRSIGAAVQNTNSGYSGLAIQACGDTDWLSYVKSIGVPTISNRISGKTYNLNASLSRKYRLLIYGTPKDVNDSSYGNDYTGGQWRYLGYSRYGGLMINEDYPEYIGISKFDADLFLKSENYATRVKYAYAMKDVFYSPRGSLYDEAVKTMGYFSWLGKKLLDYKSGSWWLKNEDEARIRIQSLRRGYEAGLAVTQYRDPSSGIYWYQAYIVKALDFPECPEPDMKANSLTASRSSNNVNLTFKVQNASPDKQIVTSKVAVPWSVRWNFDGIDAKGKAVSKSGTLSTTTLPKYGKSFPYGTVYSKSYGFNPNITSTWAGVFKFTAEFNPNGSRDMTEENYANNSASTSLSWSPNSVPPPKPGTCQIEDIDPPEYRYDYELDLAVERLEAKTTDRNQSTSTPISVYRASYAADRLKAKNAINKDLSSKKAIKASQQAKMAQYELDLITLNKKLADAKKGEEVESCVIDGNGKEQCTTKTVVNPAEVNAAQAAVNSKQTQINELECDIGQTEQWIDHYEKELSEVNTDEAKYSTTKPNLTLKVNNDQKSETHVSLKEGERKTVSLSWEVEDESTVVAEINEDGTYEEYVEGVEDVYANNVRETTMFTPSREVGMCGPTSEASGPVITISDSKLGDTTYIETLKGSINGVFPKKLRAGYGFTYTVDTQYFNEYQPLYNGTAKNAAVQYDYAASELDTMQPLERITDTGQFARFVPRNVYVSKNTGVVFNSDNTVQTSEELINGGRKWYSNFEQKDGKYPFEVNVGRGGVNELGLCLTSETEIKGTAMDDFVRRSVSPSKPFPGGNGWDWVGKTSLINGLEEWIVGGKR</sequence>
<dbReference type="Proteomes" id="UP001243286">
    <property type="component" value="Unassembled WGS sequence"/>
</dbReference>
<evidence type="ECO:0000256" key="2">
    <source>
        <dbReference type="SAM" id="SignalP"/>
    </source>
</evidence>
<proteinExistence type="predicted"/>
<accession>A0ABT6R4U6</accession>
<dbReference type="RefSeq" id="WP_282356967.1">
    <property type="nucleotide sequence ID" value="NZ_JASBQV010000025.1"/>
</dbReference>
<evidence type="ECO:0000313" key="4">
    <source>
        <dbReference type="Proteomes" id="UP001243286"/>
    </source>
</evidence>
<gene>
    <name evidence="3" type="ORF">QK289_13225</name>
</gene>
<dbReference type="EMBL" id="JASBQV010000025">
    <property type="protein sequence ID" value="MDI3235972.1"/>
    <property type="molecule type" value="Genomic_DNA"/>
</dbReference>
<feature type="signal peptide" evidence="2">
    <location>
        <begin position="1"/>
        <end position="22"/>
    </location>
</feature>
<name>A0ABT6R4U6_9BACL</name>
<keyword evidence="2" id="KW-0732">Signal</keyword>
<protein>
    <submittedName>
        <fullName evidence="3">Uncharacterized protein</fullName>
    </submittedName>
</protein>
<keyword evidence="4" id="KW-1185">Reference proteome</keyword>
<comment type="caution">
    <text evidence="3">The sequence shown here is derived from an EMBL/GenBank/DDBJ whole genome shotgun (WGS) entry which is preliminary data.</text>
</comment>
<organism evidence="3 4">
    <name type="scientific">Exiguobacterium antarcticum</name>
    <dbReference type="NCBI Taxonomy" id="132920"/>
    <lineage>
        <taxon>Bacteria</taxon>
        <taxon>Bacillati</taxon>
        <taxon>Bacillota</taxon>
        <taxon>Bacilli</taxon>
        <taxon>Bacillales</taxon>
        <taxon>Bacillales Family XII. Incertae Sedis</taxon>
        <taxon>Exiguobacterium</taxon>
    </lineage>
</organism>
<feature type="compositionally biased region" description="Polar residues" evidence="1">
    <location>
        <begin position="442"/>
        <end position="463"/>
    </location>
</feature>
<feature type="region of interest" description="Disordered" evidence="1">
    <location>
        <begin position="442"/>
        <end position="469"/>
    </location>
</feature>